<dbReference type="EMBL" id="CATNWA010020606">
    <property type="protein sequence ID" value="CAI9619154.1"/>
    <property type="molecule type" value="Genomic_DNA"/>
</dbReference>
<dbReference type="Proteomes" id="UP001162483">
    <property type="component" value="Unassembled WGS sequence"/>
</dbReference>
<organism evidence="1 2">
    <name type="scientific">Staurois parvus</name>
    <dbReference type="NCBI Taxonomy" id="386267"/>
    <lineage>
        <taxon>Eukaryota</taxon>
        <taxon>Metazoa</taxon>
        <taxon>Chordata</taxon>
        <taxon>Craniata</taxon>
        <taxon>Vertebrata</taxon>
        <taxon>Euteleostomi</taxon>
        <taxon>Amphibia</taxon>
        <taxon>Batrachia</taxon>
        <taxon>Anura</taxon>
        <taxon>Neobatrachia</taxon>
        <taxon>Ranoidea</taxon>
        <taxon>Ranidae</taxon>
        <taxon>Staurois</taxon>
    </lineage>
</organism>
<gene>
    <name evidence="1" type="ORF">SPARVUS_LOCUS15788633</name>
</gene>
<proteinExistence type="predicted"/>
<comment type="caution">
    <text evidence="1">The sequence shown here is derived from an EMBL/GenBank/DDBJ whole genome shotgun (WGS) entry which is preliminary data.</text>
</comment>
<evidence type="ECO:0000313" key="2">
    <source>
        <dbReference type="Proteomes" id="UP001162483"/>
    </source>
</evidence>
<accession>A0ABN9HBI2</accession>
<protein>
    <recommendedName>
        <fullName evidence="3">Secreted protein</fullName>
    </recommendedName>
</protein>
<reference evidence="1" key="1">
    <citation type="submission" date="2023-05" db="EMBL/GenBank/DDBJ databases">
        <authorList>
            <person name="Stuckert A."/>
        </authorList>
    </citation>
    <scope>NUCLEOTIDE SEQUENCE</scope>
</reference>
<evidence type="ECO:0000313" key="1">
    <source>
        <dbReference type="EMBL" id="CAI9619154.1"/>
    </source>
</evidence>
<evidence type="ECO:0008006" key="3">
    <source>
        <dbReference type="Google" id="ProtNLM"/>
    </source>
</evidence>
<feature type="non-terminal residue" evidence="1">
    <location>
        <position position="62"/>
    </location>
</feature>
<name>A0ABN9HBI2_9NEOB</name>
<keyword evidence="2" id="KW-1185">Reference proteome</keyword>
<sequence>MSCQSAPDHNRRWSVHVVLTVCLSMQAVVPLSRMSCAPLFWVCFECGQGHKGPMIPYCPGAP</sequence>